<accession>A0AA36I4K0</accession>
<evidence type="ECO:0000256" key="1">
    <source>
        <dbReference type="SAM" id="MobiDB-lite"/>
    </source>
</evidence>
<protein>
    <submittedName>
        <fullName evidence="3">Uncharacterized protein</fullName>
    </submittedName>
</protein>
<name>A0AA36I4K0_9DINO</name>
<feature type="transmembrane region" description="Helical" evidence="2">
    <location>
        <begin position="12"/>
        <end position="30"/>
    </location>
</feature>
<keyword evidence="2" id="KW-0472">Membrane</keyword>
<dbReference type="AlphaFoldDB" id="A0AA36I4K0"/>
<comment type="caution">
    <text evidence="3">The sequence shown here is derived from an EMBL/GenBank/DDBJ whole genome shotgun (WGS) entry which is preliminary data.</text>
</comment>
<dbReference type="Proteomes" id="UP001178507">
    <property type="component" value="Unassembled WGS sequence"/>
</dbReference>
<evidence type="ECO:0000256" key="2">
    <source>
        <dbReference type="SAM" id="Phobius"/>
    </source>
</evidence>
<sequence length="160" mass="17337">MELLWSGVSLDVLLLVLALAAFVAGLVAIFREDAAPEVVEDAKSESVSQSESTPKAREDLPEPEPEGEEERCLEATLERLPGEAWGLAWNKVAYAQQRLLVAAVDPNSPAGRWQQERKAQGLPTLELGDELISANDVTQHSSMQITLVATWQAANDNTCG</sequence>
<reference evidence="3" key="1">
    <citation type="submission" date="2023-08" db="EMBL/GenBank/DDBJ databases">
        <authorList>
            <person name="Chen Y."/>
            <person name="Shah S."/>
            <person name="Dougan E. K."/>
            <person name="Thang M."/>
            <person name="Chan C."/>
        </authorList>
    </citation>
    <scope>NUCLEOTIDE SEQUENCE</scope>
</reference>
<keyword evidence="2" id="KW-1133">Transmembrane helix</keyword>
<dbReference type="EMBL" id="CAUJNA010000691">
    <property type="protein sequence ID" value="CAJ1380201.1"/>
    <property type="molecule type" value="Genomic_DNA"/>
</dbReference>
<keyword evidence="2" id="KW-0812">Transmembrane</keyword>
<evidence type="ECO:0000313" key="4">
    <source>
        <dbReference type="Proteomes" id="UP001178507"/>
    </source>
</evidence>
<organism evidence="3 4">
    <name type="scientific">Effrenium voratum</name>
    <dbReference type="NCBI Taxonomy" id="2562239"/>
    <lineage>
        <taxon>Eukaryota</taxon>
        <taxon>Sar</taxon>
        <taxon>Alveolata</taxon>
        <taxon>Dinophyceae</taxon>
        <taxon>Suessiales</taxon>
        <taxon>Symbiodiniaceae</taxon>
        <taxon>Effrenium</taxon>
    </lineage>
</organism>
<keyword evidence="4" id="KW-1185">Reference proteome</keyword>
<gene>
    <name evidence="3" type="ORF">EVOR1521_LOCUS8209</name>
</gene>
<evidence type="ECO:0000313" key="3">
    <source>
        <dbReference type="EMBL" id="CAJ1380201.1"/>
    </source>
</evidence>
<proteinExistence type="predicted"/>
<feature type="region of interest" description="Disordered" evidence="1">
    <location>
        <begin position="40"/>
        <end position="71"/>
    </location>
</feature>